<evidence type="ECO:0000313" key="2">
    <source>
        <dbReference type="EMBL" id="CAA9432331.1"/>
    </source>
</evidence>
<feature type="region of interest" description="Disordered" evidence="1">
    <location>
        <begin position="1"/>
        <end position="57"/>
    </location>
</feature>
<sequence>MHHVTRVSEQRRERSREEFGPEYERTAREKGSEKEADKELRRRRGSVERRVEPLSDERREHFEGQWGEVERVFVDNPQRSIEMADRTVSDILDERRFVSDASESEEETEKNLAAMHPDVADDYREARRMRADVVARSGRSADGPRKSSPRRSCTRRSASTGPCTSAWWNGKPPPGMLLGTAVFFFAEREVNRGGGESRKNSADEQGGSTAAIAIGALLDGILESAAIGISLIEGGIGIALVAAVFLSNVPEGLSSAAGMKRAGLAPRPTCSASGAPSRWPRPSPR</sequence>
<proteinExistence type="predicted"/>
<protein>
    <submittedName>
        <fullName evidence="2">Integral membrane protein</fullName>
    </submittedName>
</protein>
<accession>A0A6J4Q6Y9</accession>
<gene>
    <name evidence="2" type="ORF">AVDCRST_MAG55-2749</name>
</gene>
<feature type="compositionally biased region" description="Polar residues" evidence="1">
    <location>
        <begin position="155"/>
        <end position="167"/>
    </location>
</feature>
<name>A0A6J4Q6Y9_9ACTN</name>
<dbReference type="EMBL" id="CADCUZ010000135">
    <property type="protein sequence ID" value="CAA9432331.1"/>
    <property type="molecule type" value="Genomic_DNA"/>
</dbReference>
<feature type="region of interest" description="Disordered" evidence="1">
    <location>
        <begin position="263"/>
        <end position="285"/>
    </location>
</feature>
<feature type="compositionally biased region" description="Basic and acidic residues" evidence="1">
    <location>
        <begin position="118"/>
        <end position="133"/>
    </location>
</feature>
<organism evidence="2">
    <name type="scientific">uncultured Rubrobacteraceae bacterium</name>
    <dbReference type="NCBI Taxonomy" id="349277"/>
    <lineage>
        <taxon>Bacteria</taxon>
        <taxon>Bacillati</taxon>
        <taxon>Actinomycetota</taxon>
        <taxon>Rubrobacteria</taxon>
        <taxon>Rubrobacterales</taxon>
        <taxon>Rubrobacteraceae</taxon>
        <taxon>environmental samples</taxon>
    </lineage>
</organism>
<feature type="region of interest" description="Disordered" evidence="1">
    <location>
        <begin position="97"/>
        <end position="170"/>
    </location>
</feature>
<reference evidence="2" key="1">
    <citation type="submission" date="2020-02" db="EMBL/GenBank/DDBJ databases">
        <authorList>
            <person name="Meier V. D."/>
        </authorList>
    </citation>
    <scope>NUCLEOTIDE SEQUENCE</scope>
    <source>
        <strain evidence="2">AVDCRST_MAG55</strain>
    </source>
</reference>
<dbReference type="AlphaFoldDB" id="A0A6J4Q6Y9"/>
<evidence type="ECO:0000256" key="1">
    <source>
        <dbReference type="SAM" id="MobiDB-lite"/>
    </source>
</evidence>